<dbReference type="Proteomes" id="UP000613740">
    <property type="component" value="Unassembled WGS sequence"/>
</dbReference>
<evidence type="ECO:0000313" key="3">
    <source>
        <dbReference type="Proteomes" id="UP000613740"/>
    </source>
</evidence>
<organism evidence="2 3">
    <name type="scientific">Chlamydomonas schloesseri</name>
    <dbReference type="NCBI Taxonomy" id="2026947"/>
    <lineage>
        <taxon>Eukaryota</taxon>
        <taxon>Viridiplantae</taxon>
        <taxon>Chlorophyta</taxon>
        <taxon>core chlorophytes</taxon>
        <taxon>Chlorophyceae</taxon>
        <taxon>CS clade</taxon>
        <taxon>Chlamydomonadales</taxon>
        <taxon>Chlamydomonadaceae</taxon>
        <taxon>Chlamydomonas</taxon>
    </lineage>
</organism>
<proteinExistence type="predicted"/>
<name>A0A835WD58_9CHLO</name>
<keyword evidence="3" id="KW-1185">Reference proteome</keyword>
<feature type="signal peptide" evidence="1">
    <location>
        <begin position="1"/>
        <end position="24"/>
    </location>
</feature>
<comment type="caution">
    <text evidence="2">The sequence shown here is derived from an EMBL/GenBank/DDBJ whole genome shotgun (WGS) entry which is preliminary data.</text>
</comment>
<reference evidence="2" key="1">
    <citation type="journal article" date="2020" name="bioRxiv">
        <title>Comparative genomics of Chlamydomonas.</title>
        <authorList>
            <person name="Craig R.J."/>
            <person name="Hasan A.R."/>
            <person name="Ness R.W."/>
            <person name="Keightley P.D."/>
        </authorList>
    </citation>
    <scope>NUCLEOTIDE SEQUENCE</scope>
    <source>
        <strain evidence="2">CCAP 11/173</strain>
    </source>
</reference>
<dbReference type="OrthoDB" id="10478935at2759"/>
<accession>A0A835WD58</accession>
<keyword evidence="1" id="KW-0732">Signal</keyword>
<dbReference type="EMBL" id="JAEHOD010000028">
    <property type="protein sequence ID" value="KAG2445114.1"/>
    <property type="molecule type" value="Genomic_DNA"/>
</dbReference>
<gene>
    <name evidence="2" type="ORF">HYH02_008981</name>
</gene>
<feature type="chain" id="PRO_5032574132" evidence="1">
    <location>
        <begin position="25"/>
        <end position="1900"/>
    </location>
</feature>
<sequence length="1900" mass="194252">MDSRAFSLLLLALVVGALRPTVAGGPCNQDYFDYNDADGNPISEWRVELYSETPNPTAHTITFVYKGYDGSTCTDNVFKWETGLPQQPTGIKYLSVTVPDTAAIGETTILLKGGTRYTTVKVRGPTDCTPPASSQPPLQSKTVALTMTVNWDMPNILGDINAGPCLGAPNGELVGTVGITFDPPLPGAAAGDPPIAFVDPSPDFAYTSVPRAAAASDASKWAYTYTMTANEGTTVKFTWLPDTDLAKFGGAEALVGSNELSYTITATSPTSDVQNINIGAFKIRRSLSVPAKIFYDLPPVVSPKMGRDACLALGAEGSPAANGNAWSVERIFTGGANTPVVGTYAAPDLTWAPITPADSISGVQLDVRSTDPLVLISDTKLRTSDTLAWSSLDVSSFLYTTAGVAGRCTLAVPTLCLTVTKAPTTVSGQVNWASDFGAYTCAPVNIQLTYTPVGSSTQVVVPGTTDGAGHYSFANLNIEPGTTVTVHGVLLTSGGSERFYLDTVTHALGSGFPPTSIAMDPLQVTTTVSANVNVYYDFSDSPTGACVTAYGAAAASEVVVTPGATITRNLDEISLGYAFTASVAASAAAAPYLLVGAPQYRATDSAGLAGSLCAPAPASLCLTVSKKPVTGKISWAGSFGAYSCAASDSAITVQLSVNGAQVATVAASPTATETAYTFPRMDIPVGATLSVTVDAADVHSSFTITANDDVTINTGTLDMGDIVISRVFEIRGAVKYDFGVTKAGDAAECAALAYGVPDLDDVFVTGFSSSSDLYVAGGTAGAFSYDIAMADITPGATIPAIASADQDTDIVFAGLYTSDPYTAPAAAPGGNAQLCTPLPITPCLAVGRQFTVTIEGQVDIELNGDVDTHVTGEQAATSACVGGTVVALYPQGNTDTPATNAVATFNADGTYTVAVSGVKSGDTFAYTMHVVAAGGSSTYYSVYVGGDGAFNFRLVDATPILSGGLVLLTGSAELDGPSLYITRVFDVKPYLSYDLALTATDKCTLTDAPRAQDVAVADSAAGALDKDTSGTGYETLAGLAYSAAGTVTTDALSALVADGSPYVTSVSYAVASLITSDADACAGAAPLKVCMTVGLKTLTITGLARWDITGVYTAGYLCADVAVAATGSPPLQADASTSTDSAGSDPTYEMGVVAHPGTTITLALSKDAAAAGTLKAASVSVNTDAATSVDDTKATVAAPDALLDTTFDVDGTIRYDYTKPANTASYTATCALGDADFTPVPDEFITVTAVRGAETLSFDTAYAGTAAGFKLRGLVPAAANVLQVSMARNTDAATPTNLLVTSPYVGSADLMALFLDDVCATDPLVACLTAGLGDLKIKVGVDWELTSSSSDLEGPTLCAVKVQLDLGSTYAAEAAALAGGSSTTTANDYTDAAGTITFTLVNALSTWRYDAAVVVPTGAVWKTYVDAGAQDLGSKTGLVPAASPATTEKLYITRTFDISGPIYTKCSSAAAFAACDSAAASPATADVDVSASTGTASYTSPSYTVTGLAPDTVTVTVSASAAGAGNVFASSPFTVTRDVNVGAAFKGTATAVAARATLCTAASPVTLATGQCLTVGKLVTLSGQLWLEKGGESPATYNTGTDTLFSGCTGLTASVTASGGASFVASGSGGFVSSWEGAITAADGTFTAPKVVAGAAYTVAAPNNSPLPNTAECPIKMTDPKPGYDASRSITPDCADAFVRFPRVEKKGDSNGHTHGFWDAQVKDSLVQGCTPISVTALVDVMRAAAVESYTDPFLDNAKLEKPNNLWTSVLGGSLPADEAGWLMVADTLMSDSRCSASTMKNMLKCQLASLELSWFWRTSATSPFYAFRVAGSQQLAFWRDTIAAAERMVAADSTSTVAEMTAMKNYIDYINNLSGGPAGRICVNQKSTTKPKLGRRLLQ</sequence>
<protein>
    <submittedName>
        <fullName evidence="2">Uncharacterized protein</fullName>
    </submittedName>
</protein>
<evidence type="ECO:0000313" key="2">
    <source>
        <dbReference type="EMBL" id="KAG2445114.1"/>
    </source>
</evidence>
<evidence type="ECO:0000256" key="1">
    <source>
        <dbReference type="SAM" id="SignalP"/>
    </source>
</evidence>